<reference evidence="1 2" key="1">
    <citation type="journal article" date="2021" name="Front. Genet.">
        <title>Chromosome-Level Genome Assembly Reveals Significant Gene Expansion in the Toll and IMD Signaling Pathways of Dendrolimus kikuchii.</title>
        <authorList>
            <person name="Zhou J."/>
            <person name="Wu P."/>
            <person name="Xiong Z."/>
            <person name="Liu N."/>
            <person name="Zhao N."/>
            <person name="Ji M."/>
            <person name="Qiu Y."/>
            <person name="Yang B."/>
        </authorList>
    </citation>
    <scope>NUCLEOTIDE SEQUENCE [LARGE SCALE GENOMIC DNA]</scope>
    <source>
        <strain evidence="1">Ann1</strain>
    </source>
</reference>
<evidence type="ECO:0000313" key="2">
    <source>
        <dbReference type="Proteomes" id="UP000824533"/>
    </source>
</evidence>
<evidence type="ECO:0000313" key="1">
    <source>
        <dbReference type="EMBL" id="KAJ0171386.1"/>
    </source>
</evidence>
<keyword evidence="2" id="KW-1185">Reference proteome</keyword>
<dbReference type="EMBL" id="CM034410">
    <property type="protein sequence ID" value="KAJ0171386.1"/>
    <property type="molecule type" value="Genomic_DNA"/>
</dbReference>
<dbReference type="Proteomes" id="UP000824533">
    <property type="component" value="Linkage Group LG24"/>
</dbReference>
<name>A0ACC1CII9_9NEOP</name>
<gene>
    <name evidence="1" type="ORF">K1T71_012936</name>
</gene>
<accession>A0ACC1CII9</accession>
<sequence>MKWSVFICVAFCLLRYGEGGALKCIPGSQDRSCSSDLEEKEPPIQISIDDSPEGRAMELQCLPGSEWESNCHSCRCTESGRSRCQKKDVCESGILGEPIRCKPYTSFQRGCRTCMCTAIGQVLCSPCTESTLGREQAESADKEESLIPIIRSSLSTNKSVVCVANRMFIKDCNTCWCNEDGTSYFCTRRVCVEENPDELRGEDKEEGSEKLRIIKKQCKPNEVFELDCNMCRCNPDGQSYSCTRRACFELPDDFKNLTLSRKTRRASQQSDAPKTCQPGQEFRMDCNKCLCDNEGQDFSCTRIDCNAVNNNHQAAAFTQTRTKREASEKVSGGCNPGELFARGCNMCRCSSNGQVAACTLKQCPSDKDGEADRQATDLDPSFRCNAGEQFKQDCNDCTCSADGKSVFCTLRLCDMDLTPDISI</sequence>
<organism evidence="1 2">
    <name type="scientific">Dendrolimus kikuchii</name>
    <dbReference type="NCBI Taxonomy" id="765133"/>
    <lineage>
        <taxon>Eukaryota</taxon>
        <taxon>Metazoa</taxon>
        <taxon>Ecdysozoa</taxon>
        <taxon>Arthropoda</taxon>
        <taxon>Hexapoda</taxon>
        <taxon>Insecta</taxon>
        <taxon>Pterygota</taxon>
        <taxon>Neoptera</taxon>
        <taxon>Endopterygota</taxon>
        <taxon>Lepidoptera</taxon>
        <taxon>Glossata</taxon>
        <taxon>Ditrysia</taxon>
        <taxon>Bombycoidea</taxon>
        <taxon>Lasiocampidae</taxon>
        <taxon>Dendrolimus</taxon>
    </lineage>
</organism>
<proteinExistence type="predicted"/>
<protein>
    <submittedName>
        <fullName evidence="1">Uncharacterized protein</fullName>
    </submittedName>
</protein>
<comment type="caution">
    <text evidence="1">The sequence shown here is derived from an EMBL/GenBank/DDBJ whole genome shotgun (WGS) entry which is preliminary data.</text>
</comment>